<feature type="transmembrane region" description="Helical" evidence="2">
    <location>
        <begin position="60"/>
        <end position="81"/>
    </location>
</feature>
<dbReference type="EMBL" id="ML732819">
    <property type="protein sequence ID" value="KAB8271238.1"/>
    <property type="molecule type" value="Genomic_DNA"/>
</dbReference>
<dbReference type="Proteomes" id="UP000326289">
    <property type="component" value="Unassembled WGS sequence"/>
</dbReference>
<sequence length="96" mass="11390">MDKENQKSTREREKYNQPFHRPSASHVPIDKNTKPNWFAAREGMKERKEQRTKGESRRRIGWNSVFMISPFSSCFIMFPFLPFLSTSLPYLPILPI</sequence>
<accession>A0A5N6IXY9</accession>
<reference evidence="3 4" key="1">
    <citation type="submission" date="2019-04" db="EMBL/GenBank/DDBJ databases">
        <title>Fungal friends and foes A comparative genomics study of 23 Aspergillus species from section Flavi.</title>
        <authorList>
            <consortium name="DOE Joint Genome Institute"/>
            <person name="Kjaerbolling I."/>
            <person name="Vesth T.C."/>
            <person name="Frisvad J.C."/>
            <person name="Nybo J.L."/>
            <person name="Theobald S."/>
            <person name="Kildgaard S."/>
            <person name="Petersen T.I."/>
            <person name="Kuo A."/>
            <person name="Sato A."/>
            <person name="Lyhne E.K."/>
            <person name="Kogle M.E."/>
            <person name="Wiebenga A."/>
            <person name="Kun R.S."/>
            <person name="Lubbers R.J."/>
            <person name="Makela M.R."/>
            <person name="Barry K."/>
            <person name="Chovatia M."/>
            <person name="Clum A."/>
            <person name="Daum C."/>
            <person name="Haridas S."/>
            <person name="He G."/>
            <person name="LaButti K."/>
            <person name="Lipzen A."/>
            <person name="Mondo S."/>
            <person name="Pangilinan J."/>
            <person name="Riley R."/>
            <person name="Salamov A."/>
            <person name="Simmons B.A."/>
            <person name="Magnuson J.K."/>
            <person name="Henrissat B."/>
            <person name="Mortensen U.H."/>
            <person name="Larsen T.O."/>
            <person name="De vries R.P."/>
            <person name="Grigoriev I.V."/>
            <person name="Machida M."/>
            <person name="Baker S.E."/>
            <person name="Andersen M.R."/>
        </authorList>
    </citation>
    <scope>NUCLEOTIDE SEQUENCE [LARGE SCALE GENOMIC DNA]</scope>
    <source>
        <strain evidence="3 4">CBS 117635</strain>
    </source>
</reference>
<protein>
    <submittedName>
        <fullName evidence="3">Uncharacterized protein</fullName>
    </submittedName>
</protein>
<keyword evidence="2" id="KW-1133">Transmembrane helix</keyword>
<keyword evidence="2" id="KW-0472">Membrane</keyword>
<proteinExistence type="predicted"/>
<keyword evidence="2" id="KW-0812">Transmembrane</keyword>
<organism evidence="3 4">
    <name type="scientific">Aspergillus minisclerotigenes</name>
    <dbReference type="NCBI Taxonomy" id="656917"/>
    <lineage>
        <taxon>Eukaryota</taxon>
        <taxon>Fungi</taxon>
        <taxon>Dikarya</taxon>
        <taxon>Ascomycota</taxon>
        <taxon>Pezizomycotina</taxon>
        <taxon>Eurotiomycetes</taxon>
        <taxon>Eurotiomycetidae</taxon>
        <taxon>Eurotiales</taxon>
        <taxon>Aspergillaceae</taxon>
        <taxon>Aspergillus</taxon>
        <taxon>Aspergillus subgen. Circumdati</taxon>
    </lineage>
</organism>
<evidence type="ECO:0000256" key="1">
    <source>
        <dbReference type="SAM" id="MobiDB-lite"/>
    </source>
</evidence>
<evidence type="ECO:0000256" key="2">
    <source>
        <dbReference type="SAM" id="Phobius"/>
    </source>
</evidence>
<evidence type="ECO:0000313" key="4">
    <source>
        <dbReference type="Proteomes" id="UP000326289"/>
    </source>
</evidence>
<dbReference type="AlphaFoldDB" id="A0A5N6IXY9"/>
<keyword evidence="4" id="KW-1185">Reference proteome</keyword>
<evidence type="ECO:0000313" key="3">
    <source>
        <dbReference type="EMBL" id="KAB8271238.1"/>
    </source>
</evidence>
<gene>
    <name evidence="3" type="ORF">BDV30DRAFT_213961</name>
</gene>
<feature type="region of interest" description="Disordered" evidence="1">
    <location>
        <begin position="1"/>
        <end position="32"/>
    </location>
</feature>
<name>A0A5N6IXY9_9EURO</name>
<feature type="compositionally biased region" description="Basic and acidic residues" evidence="1">
    <location>
        <begin position="1"/>
        <end position="15"/>
    </location>
</feature>